<dbReference type="PROSITE" id="PS50830">
    <property type="entry name" value="TNASE_3"/>
    <property type="match status" value="1"/>
</dbReference>
<reference evidence="6" key="2">
    <citation type="journal article" date="2018" name="ISME J.">
        <title>A dynamic microbial community with high functional redundancy inhabits the cold, oxic subseafloor aquifer.</title>
        <authorList>
            <person name="Tully B.J."/>
            <person name="Wheat C.G."/>
            <person name="Glazer B.T."/>
            <person name="Huber J.A."/>
        </authorList>
    </citation>
    <scope>NUCLEOTIDE SEQUENCE</scope>
    <source>
        <strain evidence="6">NORP83</strain>
    </source>
</reference>
<dbReference type="Gene3D" id="2.40.50.90">
    <property type="match status" value="1"/>
</dbReference>
<protein>
    <submittedName>
        <fullName evidence="6">Nuclease (SNase)</fullName>
    </submittedName>
</protein>
<evidence type="ECO:0000259" key="5">
    <source>
        <dbReference type="PROSITE" id="PS50830"/>
    </source>
</evidence>
<dbReference type="SMART" id="SM00318">
    <property type="entry name" value="SNc"/>
    <property type="match status" value="1"/>
</dbReference>
<dbReference type="GO" id="GO:0004519">
    <property type="term" value="F:endonuclease activity"/>
    <property type="evidence" value="ECO:0007669"/>
    <property type="project" value="UniProtKB-KW"/>
</dbReference>
<feature type="signal peptide" evidence="4">
    <location>
        <begin position="1"/>
        <end position="28"/>
    </location>
</feature>
<keyword evidence="2" id="KW-0255">Endonuclease</keyword>
<name>A0A2A4Z428_9PROT</name>
<evidence type="ECO:0000256" key="1">
    <source>
        <dbReference type="ARBA" id="ARBA00022722"/>
    </source>
</evidence>
<reference key="1">
    <citation type="submission" date="2017-08" db="EMBL/GenBank/DDBJ databases">
        <title>A dynamic microbial community with high functional redundancy inhabits the cold, oxic subseafloor aquifer.</title>
        <authorList>
            <person name="Tully B.J."/>
            <person name="Wheat C.G."/>
            <person name="Glazer B.T."/>
            <person name="Huber J.A."/>
        </authorList>
    </citation>
    <scope>NUCLEOTIDE SEQUENCE [LARGE SCALE GENOMIC DNA]</scope>
</reference>
<dbReference type="InterPro" id="IPR016071">
    <property type="entry name" value="Staphylococal_nuclease_OB-fold"/>
</dbReference>
<sequence length="272" mass="31106">MNPVPKTKTYRNMLASGLYLLAGGHAYASCNLTQGGSDKIIEVVDGDTVILSSGKQVRMVGTQAPKLALSRKNFIDWPLADIAKIELENIALGKQVTLQYGGLKIDRHRRILAHLFIKNDEGDDIWLQQYMLQQGLARTYSFKDNRSCITELLAAETSARLADKNIWAHKYYNIINATDLKTLNQKHGTYQLIEGKLLKFEYRYGQLYFNFGQNYRTDFTINVPKRHRMAFAQSNLDFKNMIGKTIRVRGWLEQRGGPMIEATHPEQLEFLD</sequence>
<evidence type="ECO:0000256" key="4">
    <source>
        <dbReference type="SAM" id="SignalP"/>
    </source>
</evidence>
<dbReference type="SUPFAM" id="SSF50199">
    <property type="entry name" value="Staphylococcal nuclease"/>
    <property type="match status" value="1"/>
</dbReference>
<evidence type="ECO:0000313" key="6">
    <source>
        <dbReference type="EMBL" id="PCJ01671.1"/>
    </source>
</evidence>
<keyword evidence="1" id="KW-0540">Nuclease</keyword>
<dbReference type="GO" id="GO:0016787">
    <property type="term" value="F:hydrolase activity"/>
    <property type="evidence" value="ECO:0007669"/>
    <property type="project" value="UniProtKB-KW"/>
</dbReference>
<dbReference type="Pfam" id="PF00565">
    <property type="entry name" value="SNase"/>
    <property type="match status" value="1"/>
</dbReference>
<dbReference type="PANTHER" id="PTHR12302:SF3">
    <property type="entry name" value="SERINE_THREONINE-PROTEIN KINASE 31"/>
    <property type="match status" value="1"/>
</dbReference>
<dbReference type="InterPro" id="IPR035437">
    <property type="entry name" value="SNase_OB-fold_sf"/>
</dbReference>
<keyword evidence="3" id="KW-0378">Hydrolase</keyword>
<evidence type="ECO:0000256" key="3">
    <source>
        <dbReference type="ARBA" id="ARBA00022801"/>
    </source>
</evidence>
<dbReference type="AlphaFoldDB" id="A0A2A4Z428"/>
<feature type="domain" description="TNase-like" evidence="5">
    <location>
        <begin position="39"/>
        <end position="169"/>
    </location>
</feature>
<dbReference type="EMBL" id="NVUS01000007">
    <property type="protein sequence ID" value="PCJ01671.1"/>
    <property type="molecule type" value="Genomic_DNA"/>
</dbReference>
<organism evidence="6">
    <name type="scientific">OCS116 cluster bacterium</name>
    <dbReference type="NCBI Taxonomy" id="2030921"/>
    <lineage>
        <taxon>Bacteria</taxon>
        <taxon>Pseudomonadati</taxon>
        <taxon>Pseudomonadota</taxon>
        <taxon>Alphaproteobacteria</taxon>
        <taxon>OCS116 cluster</taxon>
    </lineage>
</organism>
<evidence type="ECO:0000256" key="2">
    <source>
        <dbReference type="ARBA" id="ARBA00022759"/>
    </source>
</evidence>
<dbReference type="PANTHER" id="PTHR12302">
    <property type="entry name" value="EBNA2 BINDING PROTEIN P100"/>
    <property type="match status" value="1"/>
</dbReference>
<accession>A0A2A4Z428</accession>
<feature type="chain" id="PRO_5012449956" evidence="4">
    <location>
        <begin position="29"/>
        <end position="272"/>
    </location>
</feature>
<gene>
    <name evidence="6" type="ORF">COB13_07380</name>
</gene>
<proteinExistence type="predicted"/>
<keyword evidence="4" id="KW-0732">Signal</keyword>
<comment type="caution">
    <text evidence="6">The sequence shown here is derived from an EMBL/GenBank/DDBJ whole genome shotgun (WGS) entry which is preliminary data.</text>
</comment>